<comment type="caution">
    <text evidence="4">The sequence shown here is derived from an EMBL/GenBank/DDBJ whole genome shotgun (WGS) entry which is preliminary data.</text>
</comment>
<evidence type="ECO:0000313" key="5">
    <source>
        <dbReference type="EMBL" id="KAA8492310.1"/>
    </source>
</evidence>
<dbReference type="GO" id="GO:1990234">
    <property type="term" value="C:transferase complex"/>
    <property type="evidence" value="ECO:0007669"/>
    <property type="project" value="UniProtKB-ARBA"/>
</dbReference>
<dbReference type="Pfam" id="PF00400">
    <property type="entry name" value="WD40"/>
    <property type="match status" value="6"/>
</dbReference>
<feature type="repeat" description="WD" evidence="3">
    <location>
        <begin position="377"/>
        <end position="409"/>
    </location>
</feature>
<dbReference type="OrthoDB" id="674604at2759"/>
<name>A0A5J4YFX5_PORPP</name>
<feature type="repeat" description="WD" evidence="3">
    <location>
        <begin position="335"/>
        <end position="376"/>
    </location>
</feature>
<accession>A0A5J4YFX5</accession>
<gene>
    <name evidence="5" type="ORF">FVE85_3748</name>
    <name evidence="4" type="ORF">FVE85_8941</name>
</gene>
<dbReference type="SUPFAM" id="SSF50998">
    <property type="entry name" value="Quinoprotein alcohol dehydrogenase-like"/>
    <property type="match status" value="1"/>
</dbReference>
<keyword evidence="2" id="KW-0677">Repeat</keyword>
<dbReference type="PANTHER" id="PTHR22847">
    <property type="entry name" value="WD40 REPEAT PROTEIN"/>
    <property type="match status" value="1"/>
</dbReference>
<evidence type="ECO:0000256" key="1">
    <source>
        <dbReference type="ARBA" id="ARBA00022574"/>
    </source>
</evidence>
<organism evidence="4 6">
    <name type="scientific">Porphyridium purpureum</name>
    <name type="common">Red alga</name>
    <name type="synonym">Porphyridium cruentum</name>
    <dbReference type="NCBI Taxonomy" id="35688"/>
    <lineage>
        <taxon>Eukaryota</taxon>
        <taxon>Rhodophyta</taxon>
        <taxon>Bangiophyceae</taxon>
        <taxon>Porphyridiales</taxon>
        <taxon>Porphyridiaceae</taxon>
        <taxon>Porphyridium</taxon>
    </lineage>
</organism>
<dbReference type="PANTHER" id="PTHR22847:SF637">
    <property type="entry name" value="WD REPEAT DOMAIN 5B"/>
    <property type="match status" value="1"/>
</dbReference>
<evidence type="ECO:0000313" key="6">
    <source>
        <dbReference type="Proteomes" id="UP000324585"/>
    </source>
</evidence>
<feature type="repeat" description="WD" evidence="3">
    <location>
        <begin position="294"/>
        <end position="335"/>
    </location>
</feature>
<sequence length="505" mass="54721">MFRHFGSADDAGSWFGAWGKPDTSSGTARGTRHGMGMTARRTVGLRHVLRTQGRVSGMAVSGDGNTLVAGSWEDRRCRVFDPRVGRLRLELADAQDWVWLVAVSECGAFCASAADDVTVRLYSSRSGRLLHHVTNPANYITFLRLHALAWSLPDTQRQRTASTGMDDAEMPASGMYAVLAICSSDGTVAFIDTYGRCPLLLAAHSAPVLHCSQSPDGSLLATSSKDKTIALWNISSAQAAGKNGAGSLVHRLVGHGLEVVRVVFSPDGRWLASASKDRRVIVWDIISGDVKCVLDGHRDQVVDIAWAGRTNVLVSVSKDHTARMWNTDDGSLCHVLPHLNRVDALCVHPNGNLVATGSHDRCIRIWETHSGQLLQILHTHEDLVSALTWLPPDGSGLVSGSADRTVIVWTAVNLSLRNLISVSLEDILAEKSTSLSEVLRVAEVAMITRASDVFAYACYTLATLLYGRSGAHKEKGKGNGLVRIENLPHDVRRAVSLWKNAIFTK</sequence>
<dbReference type="PROSITE" id="PS00678">
    <property type="entry name" value="WD_REPEATS_1"/>
    <property type="match status" value="4"/>
</dbReference>
<evidence type="ECO:0000256" key="3">
    <source>
        <dbReference type="PROSITE-ProRule" id="PRU00221"/>
    </source>
</evidence>
<dbReference type="AlphaFoldDB" id="A0A5J4YFX5"/>
<keyword evidence="1 3" id="KW-0853">WD repeat</keyword>
<dbReference type="CDD" id="cd00200">
    <property type="entry name" value="WD40"/>
    <property type="match status" value="1"/>
</dbReference>
<dbReference type="Proteomes" id="UP000324585">
    <property type="component" value="Unassembled WGS sequence"/>
</dbReference>
<dbReference type="InterPro" id="IPR036322">
    <property type="entry name" value="WD40_repeat_dom_sf"/>
</dbReference>
<dbReference type="InterPro" id="IPR019775">
    <property type="entry name" value="WD40_repeat_CS"/>
</dbReference>
<dbReference type="InterPro" id="IPR011047">
    <property type="entry name" value="Quinoprotein_ADH-like_sf"/>
</dbReference>
<feature type="repeat" description="WD" evidence="3">
    <location>
        <begin position="201"/>
        <end position="242"/>
    </location>
</feature>
<dbReference type="InterPro" id="IPR015943">
    <property type="entry name" value="WD40/YVTN_repeat-like_dom_sf"/>
</dbReference>
<dbReference type="EMBL" id="VRMN01000033">
    <property type="protein sequence ID" value="KAA8490331.1"/>
    <property type="molecule type" value="Genomic_DNA"/>
</dbReference>
<reference evidence="4" key="2">
    <citation type="submission" date="2019-09" db="EMBL/GenBank/DDBJ databases">
        <title>Expansion of phycobilisome linker gene families in mesophilic red algae.</title>
        <authorList>
            <person name="Lee J."/>
        </authorList>
    </citation>
    <scope>NUCLEOTIDE SEQUENCE [LARGE SCALE GENOMIC DNA]</scope>
    <source>
        <strain evidence="4">CCMP 1328</strain>
        <tissue evidence="4">Unicellular</tissue>
    </source>
</reference>
<dbReference type="PRINTS" id="PR00320">
    <property type="entry name" value="GPROTEINBRPT"/>
</dbReference>
<evidence type="ECO:0000256" key="2">
    <source>
        <dbReference type="ARBA" id="ARBA00022737"/>
    </source>
</evidence>
<dbReference type="PROSITE" id="PS50082">
    <property type="entry name" value="WD_REPEATS_2"/>
    <property type="match status" value="5"/>
</dbReference>
<keyword evidence="6" id="KW-1185">Reference proteome</keyword>
<evidence type="ECO:0000313" key="4">
    <source>
        <dbReference type="EMBL" id="KAA8490331.1"/>
    </source>
</evidence>
<dbReference type="InterPro" id="IPR001680">
    <property type="entry name" value="WD40_rpt"/>
</dbReference>
<dbReference type="PROSITE" id="PS50294">
    <property type="entry name" value="WD_REPEATS_REGION"/>
    <property type="match status" value="5"/>
</dbReference>
<dbReference type="EMBL" id="VRMN01000010">
    <property type="protein sequence ID" value="KAA8492310.1"/>
    <property type="molecule type" value="Genomic_DNA"/>
</dbReference>
<dbReference type="InterPro" id="IPR020472">
    <property type="entry name" value="WD40_PAC1"/>
</dbReference>
<dbReference type="SMART" id="SM00320">
    <property type="entry name" value="WD40"/>
    <property type="match status" value="7"/>
</dbReference>
<reference evidence="6" key="1">
    <citation type="journal article" date="2019" name="Nat. Commun.">
        <title>Expansion of phycobilisome linker gene families in mesophilic red algae.</title>
        <authorList>
            <person name="Lee J."/>
            <person name="Kim D."/>
            <person name="Bhattacharya D."/>
            <person name="Yoon H.S."/>
        </authorList>
    </citation>
    <scope>NUCLEOTIDE SEQUENCE [LARGE SCALE GENOMIC DNA]</scope>
    <source>
        <strain evidence="6">CCMP 1328</strain>
    </source>
</reference>
<feature type="repeat" description="WD" evidence="3">
    <location>
        <begin position="252"/>
        <end position="285"/>
    </location>
</feature>
<dbReference type="Gene3D" id="2.130.10.10">
    <property type="entry name" value="YVTN repeat-like/Quinoprotein amine dehydrogenase"/>
    <property type="match status" value="4"/>
</dbReference>
<dbReference type="SUPFAM" id="SSF50978">
    <property type="entry name" value="WD40 repeat-like"/>
    <property type="match status" value="1"/>
</dbReference>
<proteinExistence type="predicted"/>
<protein>
    <submittedName>
        <fullName evidence="4">Putative WD repeat-containing protein</fullName>
    </submittedName>
</protein>